<accession>A0A7X4YMM6</accession>
<feature type="region of interest" description="Disordered" evidence="7">
    <location>
        <begin position="210"/>
        <end position="231"/>
    </location>
</feature>
<evidence type="ECO:0008006" key="12">
    <source>
        <dbReference type="Google" id="ProtNLM"/>
    </source>
</evidence>
<evidence type="ECO:0000313" key="10">
    <source>
        <dbReference type="EMBL" id="NBC68376.1"/>
    </source>
</evidence>
<feature type="domain" description="PA14" evidence="9">
    <location>
        <begin position="308"/>
        <end position="461"/>
    </location>
</feature>
<keyword evidence="5" id="KW-0326">Glycosidase</keyword>
<evidence type="ECO:0000256" key="2">
    <source>
        <dbReference type="ARBA" id="ARBA00022737"/>
    </source>
</evidence>
<dbReference type="InterPro" id="IPR003961">
    <property type="entry name" value="FN3_dom"/>
</dbReference>
<feature type="domain" description="Fibronectin type-III" evidence="8">
    <location>
        <begin position="34"/>
        <end position="120"/>
    </location>
</feature>
<keyword evidence="11" id="KW-1185">Reference proteome</keyword>
<dbReference type="InterPro" id="IPR036116">
    <property type="entry name" value="FN3_sf"/>
</dbReference>
<dbReference type="Proteomes" id="UP000558113">
    <property type="component" value="Unassembled WGS sequence"/>
</dbReference>
<comment type="caution">
    <text evidence="10">The sequence shown here is derived from an EMBL/GenBank/DDBJ whole genome shotgun (WGS) entry which is preliminary data.</text>
</comment>
<dbReference type="GO" id="GO:0000272">
    <property type="term" value="P:polysaccharide catabolic process"/>
    <property type="evidence" value="ECO:0007669"/>
    <property type="project" value="UniProtKB-KW"/>
</dbReference>
<evidence type="ECO:0000256" key="3">
    <source>
        <dbReference type="ARBA" id="ARBA00022801"/>
    </source>
</evidence>
<dbReference type="PROSITE" id="PS50853">
    <property type="entry name" value="FN3"/>
    <property type="match status" value="3"/>
</dbReference>
<reference evidence="10 11" key="1">
    <citation type="submission" date="2020-01" db="EMBL/GenBank/DDBJ databases">
        <title>Paenibacillus soybeanensis sp. nov. isolated from the nodules of soybean (Glycine max(L.) Merr).</title>
        <authorList>
            <person name="Wang H."/>
        </authorList>
    </citation>
    <scope>NUCLEOTIDE SEQUENCE [LARGE SCALE GENOMIC DNA]</scope>
    <source>
        <strain evidence="10 11">DSM 23054</strain>
    </source>
</reference>
<protein>
    <recommendedName>
        <fullName evidence="12">PA14 domain-containing protein</fullName>
    </recommendedName>
</protein>
<evidence type="ECO:0000256" key="4">
    <source>
        <dbReference type="ARBA" id="ARBA00023277"/>
    </source>
</evidence>
<sequence length="465" mass="46930">MCSTNQFGDPAPGYYKTCEVNLAGGTGDTQAPSAPSNLTSPSKTTTSVNLSWTASTDNVAVTGYNIYNGSTLAGTVASGTTFSVTGLTANTAYTFTVKAKDAAGNVSAASNALSVTTSSASDTQAPTAPSSLTSPSKTATSVNLSWTASTDNVGVTGYDVYNGSTLAGTTAGTTFTVSGLSASTAYTFTVKAKDAAGNVSSASNALSVTTNASSDTQAPTAPSSLTSPSKTATSVNLSWTASTDNVGVTGYDVYNGSTLAGTTAGTTFTVSGLTASTAYTFSVKAKDAAGNVSSASNALSVTTSAASGGSGSVTREYWTGVSGTSVSTIPTGTTPSGTDTLTSLEGPTNWADNYGDRIRGYITPTTSGSYTFYIAGDDESQFYLSTNNSPSNKSMIAYEYEYAGVREWTKHTNQQSASITLTAGQPYYFEILHKEGGGGDNLAVGWTGPGISTITVIGGSYLSAY</sequence>
<dbReference type="Pfam" id="PF00041">
    <property type="entry name" value="fn3"/>
    <property type="match status" value="3"/>
</dbReference>
<evidence type="ECO:0000256" key="6">
    <source>
        <dbReference type="ARBA" id="ARBA00023326"/>
    </source>
</evidence>
<dbReference type="PROSITE" id="PS51820">
    <property type="entry name" value="PA14"/>
    <property type="match status" value="1"/>
</dbReference>
<dbReference type="OrthoDB" id="151636at2"/>
<feature type="compositionally biased region" description="Low complexity" evidence="7">
    <location>
        <begin position="216"/>
        <end position="231"/>
    </location>
</feature>
<dbReference type="FunFam" id="2.60.40.10:FF:001114">
    <property type="entry name" value="Chitinase A1"/>
    <property type="match status" value="3"/>
</dbReference>
<dbReference type="SMART" id="SM00060">
    <property type="entry name" value="FN3"/>
    <property type="match status" value="3"/>
</dbReference>
<dbReference type="Gene3D" id="2.60.40.10">
    <property type="entry name" value="Immunoglobulins"/>
    <property type="match status" value="3"/>
</dbReference>
<dbReference type="InterPro" id="IPR013783">
    <property type="entry name" value="Ig-like_fold"/>
</dbReference>
<evidence type="ECO:0000259" key="8">
    <source>
        <dbReference type="PROSITE" id="PS50853"/>
    </source>
</evidence>
<proteinExistence type="predicted"/>
<feature type="compositionally biased region" description="Low complexity" evidence="7">
    <location>
        <begin position="123"/>
        <end position="138"/>
    </location>
</feature>
<feature type="domain" description="Fibronectin type-III" evidence="8">
    <location>
        <begin position="128"/>
        <end position="213"/>
    </location>
</feature>
<evidence type="ECO:0000256" key="7">
    <source>
        <dbReference type="SAM" id="MobiDB-lite"/>
    </source>
</evidence>
<evidence type="ECO:0000259" key="9">
    <source>
        <dbReference type="PROSITE" id="PS51820"/>
    </source>
</evidence>
<evidence type="ECO:0000256" key="1">
    <source>
        <dbReference type="ARBA" id="ARBA00022729"/>
    </source>
</evidence>
<dbReference type="SUPFAM" id="SSF49265">
    <property type="entry name" value="Fibronectin type III"/>
    <property type="match status" value="2"/>
</dbReference>
<dbReference type="Pfam" id="PF07691">
    <property type="entry name" value="PA14"/>
    <property type="match status" value="1"/>
</dbReference>
<evidence type="ECO:0000256" key="5">
    <source>
        <dbReference type="ARBA" id="ARBA00023295"/>
    </source>
</evidence>
<dbReference type="SUPFAM" id="SSF56988">
    <property type="entry name" value="Anthrax protective antigen"/>
    <property type="match status" value="1"/>
</dbReference>
<gene>
    <name evidence="10" type="ORF">GT003_05125</name>
</gene>
<organism evidence="10 11">
    <name type="scientific">Paenibacillus sacheonensis</name>
    <dbReference type="NCBI Taxonomy" id="742054"/>
    <lineage>
        <taxon>Bacteria</taxon>
        <taxon>Bacillati</taxon>
        <taxon>Bacillota</taxon>
        <taxon>Bacilli</taxon>
        <taxon>Bacillales</taxon>
        <taxon>Paenibacillaceae</taxon>
        <taxon>Paenibacillus</taxon>
    </lineage>
</organism>
<dbReference type="CDD" id="cd00063">
    <property type="entry name" value="FN3"/>
    <property type="match status" value="3"/>
</dbReference>
<keyword evidence="4" id="KW-0119">Carbohydrate metabolism</keyword>
<dbReference type="PANTHER" id="PTHR13817">
    <property type="entry name" value="TITIN"/>
    <property type="match status" value="1"/>
</dbReference>
<keyword evidence="6" id="KW-0624">Polysaccharide degradation</keyword>
<dbReference type="AlphaFoldDB" id="A0A7X4YMM6"/>
<keyword evidence="1" id="KW-0732">Signal</keyword>
<feature type="domain" description="Fibronectin type-III" evidence="8">
    <location>
        <begin position="221"/>
        <end position="306"/>
    </location>
</feature>
<dbReference type="InterPro" id="IPR050964">
    <property type="entry name" value="Striated_Muscle_Regulatory"/>
</dbReference>
<dbReference type="PANTHER" id="PTHR13817:SF166">
    <property type="entry name" value="NEURONAL IGCAM-RELATED"/>
    <property type="match status" value="1"/>
</dbReference>
<keyword evidence="2" id="KW-0677">Repeat</keyword>
<dbReference type="InterPro" id="IPR037524">
    <property type="entry name" value="PA14/GLEYA"/>
</dbReference>
<feature type="region of interest" description="Disordered" evidence="7">
    <location>
        <begin position="26"/>
        <end position="46"/>
    </location>
</feature>
<keyword evidence="3" id="KW-0378">Hydrolase</keyword>
<feature type="compositionally biased region" description="Polar residues" evidence="7">
    <location>
        <begin position="28"/>
        <end position="46"/>
    </location>
</feature>
<dbReference type="GO" id="GO:0016798">
    <property type="term" value="F:hydrolase activity, acting on glycosyl bonds"/>
    <property type="evidence" value="ECO:0007669"/>
    <property type="project" value="UniProtKB-KW"/>
</dbReference>
<evidence type="ECO:0000313" key="11">
    <source>
        <dbReference type="Proteomes" id="UP000558113"/>
    </source>
</evidence>
<dbReference type="EMBL" id="JAAAMU010000002">
    <property type="protein sequence ID" value="NBC68376.1"/>
    <property type="molecule type" value="Genomic_DNA"/>
</dbReference>
<feature type="region of interest" description="Disordered" evidence="7">
    <location>
        <begin position="117"/>
        <end position="138"/>
    </location>
</feature>
<dbReference type="Gene3D" id="2.60.120.1560">
    <property type="match status" value="1"/>
</dbReference>
<dbReference type="InterPro" id="IPR011658">
    <property type="entry name" value="PA14_dom"/>
</dbReference>
<name>A0A7X4YMM6_9BACL</name>
<dbReference type="SMART" id="SM00758">
    <property type="entry name" value="PA14"/>
    <property type="match status" value="1"/>
</dbReference>